<keyword evidence="2" id="KW-1185">Reference proteome</keyword>
<comment type="caution">
    <text evidence="1">The sequence shown here is derived from an EMBL/GenBank/DDBJ whole genome shotgun (WGS) entry which is preliminary data.</text>
</comment>
<proteinExistence type="predicted"/>
<dbReference type="AlphaFoldDB" id="A0AAD9CY92"/>
<accession>A0AAD9CY92</accession>
<evidence type="ECO:0000313" key="2">
    <source>
        <dbReference type="Proteomes" id="UP001182556"/>
    </source>
</evidence>
<gene>
    <name evidence="1" type="ORF">DB88DRAFT_512170</name>
</gene>
<dbReference type="EMBL" id="JAODAN010000008">
    <property type="protein sequence ID" value="KAK1922650.1"/>
    <property type="molecule type" value="Genomic_DNA"/>
</dbReference>
<dbReference type="Proteomes" id="UP001182556">
    <property type="component" value="Unassembled WGS sequence"/>
</dbReference>
<reference evidence="1" key="1">
    <citation type="submission" date="2023-02" db="EMBL/GenBank/DDBJ databases">
        <title>Identification and recombinant expression of a fungal hydrolase from Papiliotrema laurentii that hydrolyzes apple cutin and clears colloidal polyester polyurethane.</title>
        <authorList>
            <consortium name="DOE Joint Genome Institute"/>
            <person name="Roman V.A."/>
            <person name="Bojanowski C."/>
            <person name="Crable B.R."/>
            <person name="Wagner D.N."/>
            <person name="Hung C.S."/>
            <person name="Nadeau L.J."/>
            <person name="Schratz L."/>
            <person name="Haridas S."/>
            <person name="Pangilinan J."/>
            <person name="Lipzen A."/>
            <person name="Na H."/>
            <person name="Yan M."/>
            <person name="Ng V."/>
            <person name="Grigoriev I.V."/>
            <person name="Spatafora J.W."/>
            <person name="Barlow D."/>
            <person name="Biffinger J."/>
            <person name="Kelley-Loughnane N."/>
            <person name="Varaljay V.A."/>
            <person name="Crookes-Goodson W.J."/>
        </authorList>
    </citation>
    <scope>NUCLEOTIDE SEQUENCE</scope>
    <source>
        <strain evidence="1">5307AH</strain>
    </source>
</reference>
<sequence>MMAQQMQSPDVTLVPPVCLSPLSASSSTGSTDTATEIITPERSQTSLSSCPSAQLQSPLLRTPSEIIHRVLTSSGADNLPTLAATAKTCRELRSFIYQNPDCALWRDIHLRCWDDPRAAGAFVQPRTEFDWQKRVQDREFVKRLLSLPEERYSELDQHLGTITETLLNLYLDLPASPHRDPSPGPLAEDLVRNARLLNQLLGSPAFRYVIRHLSTREKRPLLRPLRAQPGNPNRKPQREAVDPNLCRLHALTTPALQDEDPEDRQFRGQMRELVYTAANFSEANDWGPFRPDGTVDWVLTDALSTVMLMNAKDVLSSGEDSWRAARMPLSYCVDTGRGWGFNNLQRPEHLGENDVWDWAGVEGQWCGSYAFLDYADWMSLNEPRLILLRRAINELDLSTYNEAIGDLMRLELVLDRPSDLPSDLPPLSTALPTSDLLPKLYFHGSSASSPLSSIQSGTSSFVRGVVQLTADDPPQVRWTLVIRYGGEDRWRLECVQPGGRGSPKGFFGTWTDALKEEHSPNGPVWYWKT</sequence>
<protein>
    <recommendedName>
        <fullName evidence="3">F-box domain-containing protein</fullName>
    </recommendedName>
</protein>
<evidence type="ECO:0008006" key="3">
    <source>
        <dbReference type="Google" id="ProtNLM"/>
    </source>
</evidence>
<name>A0AAD9CY92_PAPLA</name>
<evidence type="ECO:0000313" key="1">
    <source>
        <dbReference type="EMBL" id="KAK1922650.1"/>
    </source>
</evidence>
<organism evidence="1 2">
    <name type="scientific">Papiliotrema laurentii</name>
    <name type="common">Cryptococcus laurentii</name>
    <dbReference type="NCBI Taxonomy" id="5418"/>
    <lineage>
        <taxon>Eukaryota</taxon>
        <taxon>Fungi</taxon>
        <taxon>Dikarya</taxon>
        <taxon>Basidiomycota</taxon>
        <taxon>Agaricomycotina</taxon>
        <taxon>Tremellomycetes</taxon>
        <taxon>Tremellales</taxon>
        <taxon>Rhynchogastremaceae</taxon>
        <taxon>Papiliotrema</taxon>
    </lineage>
</organism>